<dbReference type="OrthoDB" id="9834764at2"/>
<dbReference type="InterPro" id="IPR038354">
    <property type="entry name" value="VKOR_sf"/>
</dbReference>
<dbReference type="Gene3D" id="1.20.1440.130">
    <property type="entry name" value="VKOR domain"/>
    <property type="match status" value="1"/>
</dbReference>
<dbReference type="Proteomes" id="UP000198744">
    <property type="component" value="Unassembled WGS sequence"/>
</dbReference>
<gene>
    <name evidence="2" type="ORF">SAMN04489760_12816</name>
</gene>
<feature type="transmembrane region" description="Helical" evidence="1">
    <location>
        <begin position="6"/>
        <end position="25"/>
    </location>
</feature>
<organism evidence="2 3">
    <name type="scientific">Syntrophus gentianae</name>
    <dbReference type="NCBI Taxonomy" id="43775"/>
    <lineage>
        <taxon>Bacteria</taxon>
        <taxon>Pseudomonadati</taxon>
        <taxon>Thermodesulfobacteriota</taxon>
        <taxon>Syntrophia</taxon>
        <taxon>Syntrophales</taxon>
        <taxon>Syntrophaceae</taxon>
        <taxon>Syntrophus</taxon>
    </lineage>
</organism>
<keyword evidence="3" id="KW-1185">Reference proteome</keyword>
<feature type="transmembrane region" description="Helical" evidence="1">
    <location>
        <begin position="123"/>
        <end position="148"/>
    </location>
</feature>
<sequence length="149" mass="16204">MTKDKLLKIVNIAFPLVGIGLMIVYKVCDTSCSYLQGTFLGVDLKIVGILFMVILLAAALLPVSRYPVPVNLLRTGMLSAALGGEILLVRFHFVEDTYCPFCLAFGMCVLFLFAANFGRMNRYLALGSFLAGIGAFALFFEGSVLPLYG</sequence>
<proteinExistence type="predicted"/>
<dbReference type="EMBL" id="FOBS01000028">
    <property type="protein sequence ID" value="SEM63040.1"/>
    <property type="molecule type" value="Genomic_DNA"/>
</dbReference>
<protein>
    <recommendedName>
        <fullName evidence="4">Vitamin K epoxide reductase family protein</fullName>
    </recommendedName>
</protein>
<dbReference type="AlphaFoldDB" id="A0A1H7ZX39"/>
<accession>A0A1H7ZX39</accession>
<keyword evidence="1" id="KW-0812">Transmembrane</keyword>
<dbReference type="STRING" id="43775.SAMN04489760_12816"/>
<dbReference type="RefSeq" id="WP_093884403.1">
    <property type="nucleotide sequence ID" value="NZ_FOBS01000028.1"/>
</dbReference>
<feature type="transmembrane region" description="Helical" evidence="1">
    <location>
        <begin position="46"/>
        <end position="66"/>
    </location>
</feature>
<evidence type="ECO:0008006" key="4">
    <source>
        <dbReference type="Google" id="ProtNLM"/>
    </source>
</evidence>
<evidence type="ECO:0000313" key="2">
    <source>
        <dbReference type="EMBL" id="SEM63040.1"/>
    </source>
</evidence>
<name>A0A1H7ZX39_9BACT</name>
<evidence type="ECO:0000256" key="1">
    <source>
        <dbReference type="SAM" id="Phobius"/>
    </source>
</evidence>
<evidence type="ECO:0000313" key="3">
    <source>
        <dbReference type="Proteomes" id="UP000198744"/>
    </source>
</evidence>
<feature type="transmembrane region" description="Helical" evidence="1">
    <location>
        <begin position="72"/>
        <end position="91"/>
    </location>
</feature>
<feature type="transmembrane region" description="Helical" evidence="1">
    <location>
        <begin position="98"/>
        <end position="117"/>
    </location>
</feature>
<reference evidence="2 3" key="1">
    <citation type="submission" date="2016-10" db="EMBL/GenBank/DDBJ databases">
        <authorList>
            <person name="de Groot N.N."/>
        </authorList>
    </citation>
    <scope>NUCLEOTIDE SEQUENCE [LARGE SCALE GENOMIC DNA]</scope>
    <source>
        <strain evidence="2 3">DSM 8423</strain>
    </source>
</reference>
<keyword evidence="1" id="KW-0472">Membrane</keyword>
<keyword evidence="1" id="KW-1133">Transmembrane helix</keyword>